<dbReference type="InterPro" id="IPR050228">
    <property type="entry name" value="Carboxylesterase_BioH"/>
</dbReference>
<name>A0A939PEI5_9ACTN</name>
<gene>
    <name evidence="3" type="ORF">J4573_28725</name>
</gene>
<dbReference type="RefSeq" id="WP_208259014.1">
    <property type="nucleotide sequence ID" value="NZ_JAGEOJ010000012.1"/>
</dbReference>
<dbReference type="EMBL" id="JAGEOJ010000012">
    <property type="protein sequence ID" value="MBO2451115.1"/>
    <property type="molecule type" value="Genomic_DNA"/>
</dbReference>
<dbReference type="Pfam" id="PF02627">
    <property type="entry name" value="CMD"/>
    <property type="match status" value="1"/>
</dbReference>
<accession>A0A939PEI5</accession>
<evidence type="ECO:0000259" key="1">
    <source>
        <dbReference type="Pfam" id="PF00561"/>
    </source>
</evidence>
<evidence type="ECO:0000313" key="4">
    <source>
        <dbReference type="Proteomes" id="UP000669179"/>
    </source>
</evidence>
<keyword evidence="4" id="KW-1185">Reference proteome</keyword>
<dbReference type="PRINTS" id="PR00111">
    <property type="entry name" value="ABHYDROLASE"/>
</dbReference>
<dbReference type="InterPro" id="IPR029058">
    <property type="entry name" value="AB_hydrolase_fold"/>
</dbReference>
<dbReference type="Proteomes" id="UP000669179">
    <property type="component" value="Unassembled WGS sequence"/>
</dbReference>
<dbReference type="Pfam" id="PF00561">
    <property type="entry name" value="Abhydrolase_1"/>
    <property type="match status" value="1"/>
</dbReference>
<sequence>MDRFERGEHEFEQLIGVPAEPGLARIKASSPDVHATMLETFAGPMTHPELSRQFRELASVAVIAALGGADDKLATHVRGALHQGIGPDELRALAEHVALYAGFPRGLTALEVIDQVLTDAGIPQPATLHRVRLADHETVVAQKGDTGPAVLLSHSLGLDWRMWEPVMDRLAVGRRVFAYDIRGHGSAAGSPTPFTMDQVSDDLIGVMDALGLDQAHVAGLSFGGGIAQTAAVAHPERFASLTLQATTDFAFTEAFEARGRSGEVEGMRAQVVPTLTRWFTGPALATNDWGVRYARERILRFLPQDWAAAWHAFKDLNVQGRLADFKAPVLVLAGELDASTTPEIMSGIAKAIPGSTYVELPGTPHMQTLEQPGLVADALDEFLPREA</sequence>
<dbReference type="GO" id="GO:0016787">
    <property type="term" value="F:hydrolase activity"/>
    <property type="evidence" value="ECO:0007669"/>
    <property type="project" value="UniProtKB-KW"/>
</dbReference>
<dbReference type="PANTHER" id="PTHR43194">
    <property type="entry name" value="HYDROLASE ALPHA/BETA FOLD FAMILY"/>
    <property type="match status" value="1"/>
</dbReference>
<dbReference type="InterPro" id="IPR003779">
    <property type="entry name" value="CMD-like"/>
</dbReference>
<dbReference type="GO" id="GO:0051920">
    <property type="term" value="F:peroxiredoxin activity"/>
    <property type="evidence" value="ECO:0007669"/>
    <property type="project" value="InterPro"/>
</dbReference>
<proteinExistence type="predicted"/>
<feature type="domain" description="Carboxymuconolactone decarboxylase-like" evidence="2">
    <location>
        <begin position="31"/>
        <end position="114"/>
    </location>
</feature>
<comment type="caution">
    <text evidence="3">The sequence shown here is derived from an EMBL/GenBank/DDBJ whole genome shotgun (WGS) entry which is preliminary data.</text>
</comment>
<dbReference type="SUPFAM" id="SSF69118">
    <property type="entry name" value="AhpD-like"/>
    <property type="match status" value="1"/>
</dbReference>
<dbReference type="Gene3D" id="3.40.50.1820">
    <property type="entry name" value="alpha/beta hydrolase"/>
    <property type="match status" value="1"/>
</dbReference>
<dbReference type="InterPro" id="IPR029032">
    <property type="entry name" value="AhpD-like"/>
</dbReference>
<dbReference type="PANTHER" id="PTHR43194:SF5">
    <property type="entry name" value="PIMELOYL-[ACYL-CARRIER PROTEIN] METHYL ESTER ESTERASE"/>
    <property type="match status" value="1"/>
</dbReference>
<dbReference type="SUPFAM" id="SSF53474">
    <property type="entry name" value="alpha/beta-Hydrolases"/>
    <property type="match status" value="1"/>
</dbReference>
<reference evidence="3" key="1">
    <citation type="submission" date="2021-03" db="EMBL/GenBank/DDBJ databases">
        <authorList>
            <person name="Kanchanasin P."/>
            <person name="Saeng-In P."/>
            <person name="Phongsopitanun W."/>
            <person name="Yuki M."/>
            <person name="Kudo T."/>
            <person name="Ohkuma M."/>
            <person name="Tanasupawat S."/>
        </authorList>
    </citation>
    <scope>NUCLEOTIDE SEQUENCE</scope>
    <source>
        <strain evidence="3">GKU 128</strain>
    </source>
</reference>
<protein>
    <submittedName>
        <fullName evidence="3">Alpha/beta fold hydrolase</fullName>
    </submittedName>
</protein>
<dbReference type="Gene3D" id="1.20.1290.10">
    <property type="entry name" value="AhpD-like"/>
    <property type="match status" value="1"/>
</dbReference>
<dbReference type="InterPro" id="IPR000073">
    <property type="entry name" value="AB_hydrolase_1"/>
</dbReference>
<keyword evidence="3" id="KW-0378">Hydrolase</keyword>
<evidence type="ECO:0000259" key="2">
    <source>
        <dbReference type="Pfam" id="PF02627"/>
    </source>
</evidence>
<dbReference type="AlphaFoldDB" id="A0A939PEI5"/>
<evidence type="ECO:0000313" key="3">
    <source>
        <dbReference type="EMBL" id="MBO2451115.1"/>
    </source>
</evidence>
<feature type="domain" description="AB hydrolase-1" evidence="1">
    <location>
        <begin position="148"/>
        <end position="370"/>
    </location>
</feature>
<organism evidence="3 4">
    <name type="scientific">Actinomadura barringtoniae</name>
    <dbReference type="NCBI Taxonomy" id="1427535"/>
    <lineage>
        <taxon>Bacteria</taxon>
        <taxon>Bacillati</taxon>
        <taxon>Actinomycetota</taxon>
        <taxon>Actinomycetes</taxon>
        <taxon>Streptosporangiales</taxon>
        <taxon>Thermomonosporaceae</taxon>
        <taxon>Actinomadura</taxon>
    </lineage>
</organism>